<dbReference type="RefSeq" id="WP_145891079.1">
    <property type="nucleotide sequence ID" value="NZ_CP032703.1"/>
</dbReference>
<dbReference type="InterPro" id="IPR049271">
    <property type="entry name" value="DUF6862"/>
</dbReference>
<dbReference type="OrthoDB" id="2664633at2"/>
<protein>
    <recommendedName>
        <fullName evidence="2">DUF6862 domain-containing protein</fullName>
    </recommendedName>
</protein>
<keyword evidence="4" id="KW-1185">Reference proteome</keyword>
<evidence type="ECO:0000259" key="2">
    <source>
        <dbReference type="Pfam" id="PF21726"/>
    </source>
</evidence>
<evidence type="ECO:0000256" key="1">
    <source>
        <dbReference type="SAM" id="MobiDB-lite"/>
    </source>
</evidence>
<dbReference type="Pfam" id="PF21726">
    <property type="entry name" value="DUF6862"/>
    <property type="match status" value="1"/>
</dbReference>
<dbReference type="AlphaFoldDB" id="A0A518XIB7"/>
<gene>
    <name evidence="3" type="ORF">D8B20_18615</name>
</gene>
<feature type="compositionally biased region" description="Polar residues" evidence="1">
    <location>
        <begin position="1"/>
        <end position="12"/>
    </location>
</feature>
<dbReference type="EMBL" id="CP032703">
    <property type="protein sequence ID" value="QDY43942.1"/>
    <property type="molecule type" value="Genomic_DNA"/>
</dbReference>
<proteinExistence type="predicted"/>
<geneLocation type="plasmid" evidence="3 4">
    <name>unnamed1</name>
</geneLocation>
<dbReference type="KEGG" id="pdis:D8B20_18615"/>
<evidence type="ECO:0000313" key="4">
    <source>
        <dbReference type="Proteomes" id="UP000319411"/>
    </source>
</evidence>
<feature type="domain" description="DUF6862" evidence="2">
    <location>
        <begin position="22"/>
        <end position="84"/>
    </location>
</feature>
<dbReference type="Proteomes" id="UP000319411">
    <property type="component" value="Plasmid unnamed1"/>
</dbReference>
<evidence type="ECO:0000313" key="3">
    <source>
        <dbReference type="EMBL" id="QDY43942.1"/>
    </source>
</evidence>
<sequence>MASKNAVENNALRSKDEKQRQDAQWSLPYLKGERKAQAEQLVSDLQNKSDAFDVALDSACKNLSSSACKGMRQELAAMGRSYDEKLDDQYIGTMGSVYR</sequence>
<reference evidence="3 4" key="1">
    <citation type="submission" date="2018-10" db="EMBL/GenBank/DDBJ databases">
        <title>Genome Sequencing of Pantoea dispersa DSM 32899.</title>
        <authorList>
            <person name="Nawrath M."/>
            <person name="Ottenheim C."/>
            <person name="Wilm A."/>
            <person name="Zimmermann W."/>
            <person name="Wu J.C."/>
        </authorList>
    </citation>
    <scope>NUCLEOTIDE SEQUENCE [LARGE SCALE GENOMIC DNA]</scope>
    <source>
        <strain evidence="3 4">DSM 32899</strain>
        <plasmid evidence="3 4">unnamed1</plasmid>
    </source>
</reference>
<feature type="region of interest" description="Disordered" evidence="1">
    <location>
        <begin position="1"/>
        <end position="28"/>
    </location>
</feature>
<organism evidence="3 4">
    <name type="scientific">Candidatus Pantoea soli</name>
    <dbReference type="NCBI Taxonomy" id="3098669"/>
    <lineage>
        <taxon>Bacteria</taxon>
        <taxon>Pseudomonadati</taxon>
        <taxon>Pseudomonadota</taxon>
        <taxon>Gammaproteobacteria</taxon>
        <taxon>Enterobacterales</taxon>
        <taxon>Erwiniaceae</taxon>
        <taxon>Pantoea</taxon>
    </lineage>
</organism>
<name>A0A518XIB7_9GAMM</name>
<keyword evidence="3" id="KW-0614">Plasmid</keyword>
<accession>A0A518XIB7</accession>